<protein>
    <submittedName>
        <fullName evidence="5">IucA/IucC family siderophore biosynthesis protein</fullName>
    </submittedName>
</protein>
<name>A0ABV1XHN1_9ACTN</name>
<comment type="pathway">
    <text evidence="1">Siderophore biosynthesis.</text>
</comment>
<comment type="similarity">
    <text evidence="2">Belongs to the IucA/IucC family.</text>
</comment>
<accession>A0ABV1XHN1</accession>
<proteinExistence type="inferred from homology"/>
<evidence type="ECO:0000313" key="6">
    <source>
        <dbReference type="Proteomes" id="UP001486207"/>
    </source>
</evidence>
<dbReference type="InterPro" id="IPR022770">
    <property type="entry name" value="IucA/IucC-like_C"/>
</dbReference>
<comment type="caution">
    <text evidence="5">The sequence shown here is derived from an EMBL/GenBank/DDBJ whole genome shotgun (WGS) entry which is preliminary data.</text>
</comment>
<dbReference type="EMBL" id="JBEPFB010000001">
    <property type="protein sequence ID" value="MER7371072.1"/>
    <property type="molecule type" value="Genomic_DNA"/>
</dbReference>
<evidence type="ECO:0000259" key="3">
    <source>
        <dbReference type="Pfam" id="PF04183"/>
    </source>
</evidence>
<feature type="domain" description="Aerobactin siderophore biosynthesis IucA/IucC-like C-terminal" evidence="4">
    <location>
        <begin position="411"/>
        <end position="568"/>
    </location>
</feature>
<feature type="domain" description="Aerobactin siderophore biosynthesis IucA/IucC N-terminal" evidence="3">
    <location>
        <begin position="140"/>
        <end position="389"/>
    </location>
</feature>
<dbReference type="InterPro" id="IPR007310">
    <property type="entry name" value="Aerobactin_biosyn_IucA/IucC_N"/>
</dbReference>
<sequence length="590" mass="66118">MTLSDAVAHLSPHRWARANRLLIRKALAEFAHERLITPEAAEDGAYVVRSDDGLTRYTFTAVLRALDHWQIDADSITRHRDGAELPLAALDFFIELQKSLGLSDEVLPVYLEEISSTLSGTCYKLTKPQVPVAELAKSGFQAIETGMTEGHPCFVANNGRLGFGIHEYLSYAPETASPVRLVWLAAHRSRAAFTAGVGIGYETFVRDELGAETVERFHAVLHDQDLDPADYLLIPVHPWQWWNKLTVTFAAEVAQKHLVCVGEGDDEYLAQQSIRTFFNTSSPEKHYVKTALSVINMGFMRGLSAAYMEATPAINDWLAQLIDNDPVLKATGLSIIRERAAVGYRHLEYEAATDRYSPYRKMLAALWRESPVTQLKDGESLATMASLVHVDDEGASFAGALITESGLTPTEWLRRYLKAYFTPLLHSFYAYDLVYMPHGENVILVLRDGVVQRAIYKDIAEEIAVMDVDAVLPPTVERLRVDVPEEKKLLSIFTDVFDCFFRFLAANLAAEEILTEDDFWRTVAEVTRDYQHSVPELADKFKQYDMFAPEFALSCLNRLQLRNNKQMVDLADPAGALQLVGNLKNPIAGL</sequence>
<dbReference type="Gene3D" id="1.10.510.40">
    <property type="match status" value="1"/>
</dbReference>
<reference evidence="5 6" key="1">
    <citation type="submission" date="2024-06" db="EMBL/GenBank/DDBJ databases">
        <title>The Natural Products Discovery Center: Release of the First 8490 Sequenced Strains for Exploring Actinobacteria Biosynthetic Diversity.</title>
        <authorList>
            <person name="Kalkreuter E."/>
            <person name="Kautsar S.A."/>
            <person name="Yang D."/>
            <person name="Bader C.D."/>
            <person name="Teijaro C.N."/>
            <person name="Fluegel L."/>
            <person name="Davis C.M."/>
            <person name="Simpson J.R."/>
            <person name="Lauterbach L."/>
            <person name="Steele A.D."/>
            <person name="Gui C."/>
            <person name="Meng S."/>
            <person name="Li G."/>
            <person name="Viehrig K."/>
            <person name="Ye F."/>
            <person name="Su P."/>
            <person name="Kiefer A.F."/>
            <person name="Nichols A."/>
            <person name="Cepeda A.J."/>
            <person name="Yan W."/>
            <person name="Fan B."/>
            <person name="Jiang Y."/>
            <person name="Adhikari A."/>
            <person name="Zheng C.-J."/>
            <person name="Schuster L."/>
            <person name="Cowan T.M."/>
            <person name="Smanski M.J."/>
            <person name="Chevrette M.G."/>
            <person name="De Carvalho L.P.S."/>
            <person name="Shen B."/>
        </authorList>
    </citation>
    <scope>NUCLEOTIDE SEQUENCE [LARGE SCALE GENOMIC DNA]</scope>
    <source>
        <strain evidence="5 6">NPDC000155</strain>
    </source>
</reference>
<dbReference type="Pfam" id="PF04183">
    <property type="entry name" value="IucA_IucC"/>
    <property type="match status" value="1"/>
</dbReference>
<dbReference type="Proteomes" id="UP001486207">
    <property type="component" value="Unassembled WGS sequence"/>
</dbReference>
<dbReference type="Gene3D" id="6.10.250.3370">
    <property type="match status" value="1"/>
</dbReference>
<organism evidence="5 6">
    <name type="scientific">Streptomyces lanatus</name>
    <dbReference type="NCBI Taxonomy" id="66900"/>
    <lineage>
        <taxon>Bacteria</taxon>
        <taxon>Bacillati</taxon>
        <taxon>Actinomycetota</taxon>
        <taxon>Actinomycetes</taxon>
        <taxon>Kitasatosporales</taxon>
        <taxon>Streptomycetaceae</taxon>
        <taxon>Streptomyces</taxon>
    </lineage>
</organism>
<evidence type="ECO:0000256" key="2">
    <source>
        <dbReference type="ARBA" id="ARBA00007832"/>
    </source>
</evidence>
<gene>
    <name evidence="5" type="ORF">ABT384_00210</name>
</gene>
<dbReference type="Gene3D" id="3.30.310.280">
    <property type="match status" value="1"/>
</dbReference>
<dbReference type="RefSeq" id="WP_190069152.1">
    <property type="nucleotide sequence ID" value="NZ_BNBM01000002.1"/>
</dbReference>
<dbReference type="PANTHER" id="PTHR34384:SF6">
    <property type="entry name" value="STAPHYLOFERRIN B SYNTHASE"/>
    <property type="match status" value="1"/>
</dbReference>
<evidence type="ECO:0000259" key="4">
    <source>
        <dbReference type="Pfam" id="PF06276"/>
    </source>
</evidence>
<evidence type="ECO:0000313" key="5">
    <source>
        <dbReference type="EMBL" id="MER7371072.1"/>
    </source>
</evidence>
<dbReference type="Pfam" id="PF06276">
    <property type="entry name" value="FhuF"/>
    <property type="match status" value="1"/>
</dbReference>
<dbReference type="PANTHER" id="PTHR34384">
    <property type="entry name" value="L-2,3-DIAMINOPROPANOATE--CITRATE LIGASE"/>
    <property type="match status" value="1"/>
</dbReference>
<keyword evidence="6" id="KW-1185">Reference proteome</keyword>
<dbReference type="InterPro" id="IPR037455">
    <property type="entry name" value="LucA/IucC-like"/>
</dbReference>
<evidence type="ECO:0000256" key="1">
    <source>
        <dbReference type="ARBA" id="ARBA00004924"/>
    </source>
</evidence>